<evidence type="ECO:0008006" key="3">
    <source>
        <dbReference type="Google" id="ProtNLM"/>
    </source>
</evidence>
<accession>A0A4Y8Q724</accession>
<dbReference type="EMBL" id="MYFO01000005">
    <property type="protein sequence ID" value="TFE90136.1"/>
    <property type="molecule type" value="Genomic_DNA"/>
</dbReference>
<sequence>MASVRIQLPQSQETDIQEAAGVEWIYHYGYSRSAESREGGDDGQDYVSLLEDENSLCFVVCDGISMSYFGDFAARFLGNALIEWLQELARLSLPENELQSRLTRFLIEKASDATIALQEHVIPETIRGMLREVLLAKKQKGSGAMFACGRLDRPNDLFPNGRLVLAWHGDVRLRLWKDGAECSEQLGERLNTNQQWNSAMGPVGGAPRVVCQSLNNGQESGGVLLYSDGLQTLDGLASVSKDGLKTALKREAMDPSSDDMSVVHVRWAFPERT</sequence>
<evidence type="ECO:0000313" key="2">
    <source>
        <dbReference type="Proteomes" id="UP000298246"/>
    </source>
</evidence>
<dbReference type="Proteomes" id="UP000298246">
    <property type="component" value="Unassembled WGS sequence"/>
</dbReference>
<gene>
    <name evidence="1" type="ORF">B5M42_05570</name>
</gene>
<organism evidence="1 2">
    <name type="scientific">Paenibacillus athensensis</name>
    <dbReference type="NCBI Taxonomy" id="1967502"/>
    <lineage>
        <taxon>Bacteria</taxon>
        <taxon>Bacillati</taxon>
        <taxon>Bacillota</taxon>
        <taxon>Bacilli</taxon>
        <taxon>Bacillales</taxon>
        <taxon>Paenibacillaceae</taxon>
        <taxon>Paenibacillus</taxon>
    </lineage>
</organism>
<dbReference type="InterPro" id="IPR036457">
    <property type="entry name" value="PPM-type-like_dom_sf"/>
</dbReference>
<dbReference type="SUPFAM" id="SSF81606">
    <property type="entry name" value="PP2C-like"/>
    <property type="match status" value="1"/>
</dbReference>
<keyword evidence="2" id="KW-1185">Reference proteome</keyword>
<proteinExistence type="predicted"/>
<reference evidence="1 2" key="1">
    <citation type="submission" date="2017-03" db="EMBL/GenBank/DDBJ databases">
        <title>Isolation of Levoglucosan Utilizing Bacteria.</title>
        <authorList>
            <person name="Arya A.S."/>
        </authorList>
    </citation>
    <scope>NUCLEOTIDE SEQUENCE [LARGE SCALE GENOMIC DNA]</scope>
    <source>
        <strain evidence="1 2">MEC069</strain>
    </source>
</reference>
<evidence type="ECO:0000313" key="1">
    <source>
        <dbReference type="EMBL" id="TFE90136.1"/>
    </source>
</evidence>
<dbReference type="OrthoDB" id="153070at2"/>
<dbReference type="RefSeq" id="WP_134750596.1">
    <property type="nucleotide sequence ID" value="NZ_MYFO02000001.1"/>
</dbReference>
<name>A0A4Y8Q724_9BACL</name>
<dbReference type="Gene3D" id="3.60.40.10">
    <property type="entry name" value="PPM-type phosphatase domain"/>
    <property type="match status" value="1"/>
</dbReference>
<comment type="caution">
    <text evidence="1">The sequence shown here is derived from an EMBL/GenBank/DDBJ whole genome shotgun (WGS) entry which is preliminary data.</text>
</comment>
<dbReference type="AlphaFoldDB" id="A0A4Y8Q724"/>
<protein>
    <recommendedName>
        <fullName evidence="3">PPM-type phosphatase domain-containing protein</fullName>
    </recommendedName>
</protein>